<dbReference type="EMBL" id="MU150253">
    <property type="protein sequence ID" value="KAF9464587.1"/>
    <property type="molecule type" value="Genomic_DNA"/>
</dbReference>
<dbReference type="Proteomes" id="UP000807353">
    <property type="component" value="Unassembled WGS sequence"/>
</dbReference>
<dbReference type="OrthoDB" id="3350619at2759"/>
<proteinExistence type="predicted"/>
<name>A0A9P6CG15_9AGAR</name>
<evidence type="ECO:0008006" key="4">
    <source>
        <dbReference type="Google" id="ProtNLM"/>
    </source>
</evidence>
<keyword evidence="1" id="KW-0812">Transmembrane</keyword>
<evidence type="ECO:0000313" key="2">
    <source>
        <dbReference type="EMBL" id="KAF9464587.1"/>
    </source>
</evidence>
<keyword evidence="1" id="KW-1133">Transmembrane helix</keyword>
<feature type="transmembrane region" description="Helical" evidence="1">
    <location>
        <begin position="35"/>
        <end position="57"/>
    </location>
</feature>
<accession>A0A9P6CG15</accession>
<evidence type="ECO:0000313" key="3">
    <source>
        <dbReference type="Proteomes" id="UP000807353"/>
    </source>
</evidence>
<organism evidence="2 3">
    <name type="scientific">Collybia nuda</name>
    <dbReference type="NCBI Taxonomy" id="64659"/>
    <lineage>
        <taxon>Eukaryota</taxon>
        <taxon>Fungi</taxon>
        <taxon>Dikarya</taxon>
        <taxon>Basidiomycota</taxon>
        <taxon>Agaricomycotina</taxon>
        <taxon>Agaricomycetes</taxon>
        <taxon>Agaricomycetidae</taxon>
        <taxon>Agaricales</taxon>
        <taxon>Tricholomatineae</taxon>
        <taxon>Clitocybaceae</taxon>
        <taxon>Collybia</taxon>
    </lineage>
</organism>
<reference evidence="2" key="1">
    <citation type="submission" date="2020-11" db="EMBL/GenBank/DDBJ databases">
        <authorList>
            <consortium name="DOE Joint Genome Institute"/>
            <person name="Ahrendt S."/>
            <person name="Riley R."/>
            <person name="Andreopoulos W."/>
            <person name="Labutti K."/>
            <person name="Pangilinan J."/>
            <person name="Ruiz-Duenas F.J."/>
            <person name="Barrasa J.M."/>
            <person name="Sanchez-Garcia M."/>
            <person name="Camarero S."/>
            <person name="Miyauchi S."/>
            <person name="Serrano A."/>
            <person name="Linde D."/>
            <person name="Babiker R."/>
            <person name="Drula E."/>
            <person name="Ayuso-Fernandez I."/>
            <person name="Pacheco R."/>
            <person name="Padilla G."/>
            <person name="Ferreira P."/>
            <person name="Barriuso J."/>
            <person name="Kellner H."/>
            <person name="Castanera R."/>
            <person name="Alfaro M."/>
            <person name="Ramirez L."/>
            <person name="Pisabarro A.G."/>
            <person name="Kuo A."/>
            <person name="Tritt A."/>
            <person name="Lipzen A."/>
            <person name="He G."/>
            <person name="Yan M."/>
            <person name="Ng V."/>
            <person name="Cullen D."/>
            <person name="Martin F."/>
            <person name="Rosso M.-N."/>
            <person name="Henrissat B."/>
            <person name="Hibbett D."/>
            <person name="Martinez A.T."/>
            <person name="Grigoriev I.V."/>
        </authorList>
    </citation>
    <scope>NUCLEOTIDE SEQUENCE</scope>
    <source>
        <strain evidence="2">CBS 247.69</strain>
    </source>
</reference>
<comment type="caution">
    <text evidence="2">The sequence shown here is derived from an EMBL/GenBank/DDBJ whole genome shotgun (WGS) entry which is preliminary data.</text>
</comment>
<protein>
    <recommendedName>
        <fullName evidence="4">Ubiquitin 3 binding protein But2 C-terminal domain-containing protein</fullName>
    </recommendedName>
</protein>
<dbReference type="AlphaFoldDB" id="A0A9P6CG15"/>
<evidence type="ECO:0000256" key="1">
    <source>
        <dbReference type="SAM" id="Phobius"/>
    </source>
</evidence>
<gene>
    <name evidence="2" type="ORF">BDZ94DRAFT_1161693</name>
</gene>
<sequence length="291" mass="33212">MYRLLRSSSSEANEFPENSLEHEHVTDIISGRQRWYLRFGHLSLIICLICTTINILLTARLEFSNPTPPQPASLSSHYINHLRRPSQYIRFDEINRPSPPIPKQFVNYPILLTQIDASDKRKVFEDDPRRRMTHIGTISPGDKRVLVTNRISTIFQFRAFDWGMESCGLCLSFPQGSSTSSQHGQSFSLVLYQLNARAALDVADLSYATRPSRASKLATIPLGYGLETTWNQTFFCETEELLTFELECSGAEGDSGGCYVDWWQNTKAKKSSEPGVYRNRPYFVLLILRTN</sequence>
<keyword evidence="3" id="KW-1185">Reference proteome</keyword>
<keyword evidence="1" id="KW-0472">Membrane</keyword>